<proteinExistence type="predicted"/>
<dbReference type="PANTHER" id="PTHR33912:SF5">
    <property type="entry name" value="F22G5.17"/>
    <property type="match status" value="1"/>
</dbReference>
<dbReference type="InParanoid" id="B9HPD2"/>
<dbReference type="InterPro" id="IPR040381">
    <property type="entry name" value="At4g14450-like"/>
</dbReference>
<gene>
    <name evidence="2" type="ORF">POPTR_009G036600</name>
</gene>
<dbReference type="HOGENOM" id="CLU_1296278_0_0_1"/>
<accession>B9HPD2</accession>
<dbReference type="eggNOG" id="ENOG502S7WG">
    <property type="taxonomic scope" value="Eukaryota"/>
</dbReference>
<evidence type="ECO:0000313" key="3">
    <source>
        <dbReference type="Proteomes" id="UP000006729"/>
    </source>
</evidence>
<keyword evidence="3" id="KW-1185">Reference proteome</keyword>
<dbReference type="AlphaFoldDB" id="B9HPD2"/>
<feature type="compositionally biased region" description="Pro residues" evidence="1">
    <location>
        <begin position="129"/>
        <end position="149"/>
    </location>
</feature>
<dbReference type="Proteomes" id="UP000006729">
    <property type="component" value="Chromosome 9"/>
</dbReference>
<evidence type="ECO:0000256" key="1">
    <source>
        <dbReference type="SAM" id="MobiDB-lite"/>
    </source>
</evidence>
<name>B9HPD2_POPTR</name>
<organism evidence="2 3">
    <name type="scientific">Populus trichocarpa</name>
    <name type="common">Western balsam poplar</name>
    <name type="synonym">Populus balsamifera subsp. trichocarpa</name>
    <dbReference type="NCBI Taxonomy" id="3694"/>
    <lineage>
        <taxon>Eukaryota</taxon>
        <taxon>Viridiplantae</taxon>
        <taxon>Streptophyta</taxon>
        <taxon>Embryophyta</taxon>
        <taxon>Tracheophyta</taxon>
        <taxon>Spermatophyta</taxon>
        <taxon>Magnoliopsida</taxon>
        <taxon>eudicotyledons</taxon>
        <taxon>Gunneridae</taxon>
        <taxon>Pentapetalae</taxon>
        <taxon>rosids</taxon>
        <taxon>fabids</taxon>
        <taxon>Malpighiales</taxon>
        <taxon>Salicaceae</taxon>
        <taxon>Saliceae</taxon>
        <taxon>Populus</taxon>
    </lineage>
</organism>
<dbReference type="EMBL" id="CM009298">
    <property type="protein sequence ID" value="PNT19392.1"/>
    <property type="molecule type" value="Genomic_DNA"/>
</dbReference>
<dbReference type="Gramene" id="Potri.009G036600.1.v4.1">
    <property type="protein sequence ID" value="Potri.009G036600.1.v4.1"/>
    <property type="gene ID" value="Potri.009G036600.v4.1"/>
</dbReference>
<sequence>MDLSGKGDEEMLIAAYGVQYMPSQWSFGLPLSKPQVAGPSPLPSTSKLLDASMLLNLPTAGLGGNSSYHRIQDSRMEQYDGNIFQRQAQPIPKTNDKVGKPPTRLQKQAPRALDLDQLSTPLLPASQASPPPTPIPLLSPLSVSPPPLPSEAEEFTFPVICGDNDKGREDDVHDAYSEARVWQHPAVASGYIEPSSLFTFFQSKCLLVDHAQS</sequence>
<evidence type="ECO:0000313" key="2">
    <source>
        <dbReference type="EMBL" id="PNT19392.1"/>
    </source>
</evidence>
<dbReference type="PANTHER" id="PTHR33912">
    <property type="entry name" value="OS01G0939400 PROTEIN"/>
    <property type="match status" value="1"/>
</dbReference>
<protein>
    <submittedName>
        <fullName evidence="2">Uncharacterized protein</fullName>
    </submittedName>
</protein>
<reference evidence="2 3" key="1">
    <citation type="journal article" date="2006" name="Science">
        <title>The genome of black cottonwood, Populus trichocarpa (Torr. &amp; Gray).</title>
        <authorList>
            <person name="Tuskan G.A."/>
            <person name="Difazio S."/>
            <person name="Jansson S."/>
            <person name="Bohlmann J."/>
            <person name="Grigoriev I."/>
            <person name="Hellsten U."/>
            <person name="Putnam N."/>
            <person name="Ralph S."/>
            <person name="Rombauts S."/>
            <person name="Salamov A."/>
            <person name="Schein J."/>
            <person name="Sterck L."/>
            <person name="Aerts A."/>
            <person name="Bhalerao R.R."/>
            <person name="Bhalerao R.P."/>
            <person name="Blaudez D."/>
            <person name="Boerjan W."/>
            <person name="Brun A."/>
            <person name="Brunner A."/>
            <person name="Busov V."/>
            <person name="Campbell M."/>
            <person name="Carlson J."/>
            <person name="Chalot M."/>
            <person name="Chapman J."/>
            <person name="Chen G.L."/>
            <person name="Cooper D."/>
            <person name="Coutinho P.M."/>
            <person name="Couturier J."/>
            <person name="Covert S."/>
            <person name="Cronk Q."/>
            <person name="Cunningham R."/>
            <person name="Davis J."/>
            <person name="Degroeve S."/>
            <person name="Dejardin A."/>
            <person name="Depamphilis C."/>
            <person name="Detter J."/>
            <person name="Dirks B."/>
            <person name="Dubchak I."/>
            <person name="Duplessis S."/>
            <person name="Ehlting J."/>
            <person name="Ellis B."/>
            <person name="Gendler K."/>
            <person name="Goodstein D."/>
            <person name="Gribskov M."/>
            <person name="Grimwood J."/>
            <person name="Groover A."/>
            <person name="Gunter L."/>
            <person name="Hamberger B."/>
            <person name="Heinze B."/>
            <person name="Helariutta Y."/>
            <person name="Henrissat B."/>
            <person name="Holligan D."/>
            <person name="Holt R."/>
            <person name="Huang W."/>
            <person name="Islam-Faridi N."/>
            <person name="Jones S."/>
            <person name="Jones-Rhoades M."/>
            <person name="Jorgensen R."/>
            <person name="Joshi C."/>
            <person name="Kangasjarvi J."/>
            <person name="Karlsson J."/>
            <person name="Kelleher C."/>
            <person name="Kirkpatrick R."/>
            <person name="Kirst M."/>
            <person name="Kohler A."/>
            <person name="Kalluri U."/>
            <person name="Larimer F."/>
            <person name="Leebens-Mack J."/>
            <person name="Leple J.C."/>
            <person name="Locascio P."/>
            <person name="Lou Y."/>
            <person name="Lucas S."/>
            <person name="Martin F."/>
            <person name="Montanini B."/>
            <person name="Napoli C."/>
            <person name="Nelson D.R."/>
            <person name="Nelson C."/>
            <person name="Nieminen K."/>
            <person name="Nilsson O."/>
            <person name="Pereda V."/>
            <person name="Peter G."/>
            <person name="Philippe R."/>
            <person name="Pilate G."/>
            <person name="Poliakov A."/>
            <person name="Razumovskaya J."/>
            <person name="Richardson P."/>
            <person name="Rinaldi C."/>
            <person name="Ritland K."/>
            <person name="Rouze P."/>
            <person name="Ryaboy D."/>
            <person name="Schmutz J."/>
            <person name="Schrader J."/>
            <person name="Segerman B."/>
            <person name="Shin H."/>
            <person name="Siddiqui A."/>
            <person name="Sterky F."/>
            <person name="Terry A."/>
            <person name="Tsai C.J."/>
            <person name="Uberbacher E."/>
            <person name="Unneberg P."/>
            <person name="Vahala J."/>
            <person name="Wall K."/>
            <person name="Wessler S."/>
            <person name="Yang G."/>
            <person name="Yin T."/>
            <person name="Douglas C."/>
            <person name="Marra M."/>
            <person name="Sandberg G."/>
            <person name="Van de Peer Y."/>
            <person name="Rokhsar D."/>
        </authorList>
    </citation>
    <scope>NUCLEOTIDE SEQUENCE [LARGE SCALE GENOMIC DNA]</scope>
    <source>
        <strain evidence="3">cv. Nisqually</strain>
    </source>
</reference>
<feature type="compositionally biased region" description="Low complexity" evidence="1">
    <location>
        <begin position="118"/>
        <end position="128"/>
    </location>
</feature>
<feature type="region of interest" description="Disordered" evidence="1">
    <location>
        <begin position="85"/>
        <end position="149"/>
    </location>
</feature>